<evidence type="ECO:0000313" key="10">
    <source>
        <dbReference type="WBParaSite" id="TMUE_3000012151.1"/>
    </source>
</evidence>
<evidence type="ECO:0000256" key="6">
    <source>
        <dbReference type="ARBA" id="ARBA00038411"/>
    </source>
</evidence>
<feature type="region of interest" description="Disordered" evidence="8">
    <location>
        <begin position="344"/>
        <end position="363"/>
    </location>
</feature>
<evidence type="ECO:0000256" key="4">
    <source>
        <dbReference type="ARBA" id="ARBA00023212"/>
    </source>
</evidence>
<feature type="compositionally biased region" description="Polar residues" evidence="8">
    <location>
        <begin position="352"/>
        <end position="363"/>
    </location>
</feature>
<dbReference type="STRING" id="70415.A0A5S6QXM6"/>
<evidence type="ECO:0000256" key="1">
    <source>
        <dbReference type="ARBA" id="ARBA00004120"/>
    </source>
</evidence>
<evidence type="ECO:0000256" key="2">
    <source>
        <dbReference type="ARBA" id="ARBA00022490"/>
    </source>
</evidence>
<dbReference type="AlphaFoldDB" id="A0A5S6QXM6"/>
<dbReference type="Proteomes" id="UP000046395">
    <property type="component" value="Unassembled WGS sequence"/>
</dbReference>
<dbReference type="WBParaSite" id="TMUE_3000012151.1">
    <property type="protein sequence ID" value="TMUE_3000012151.1"/>
    <property type="gene ID" value="WBGene00291680"/>
</dbReference>
<keyword evidence="3" id="KW-0970">Cilium biogenesis/degradation</keyword>
<evidence type="ECO:0000256" key="3">
    <source>
        <dbReference type="ARBA" id="ARBA00022794"/>
    </source>
</evidence>
<evidence type="ECO:0000256" key="7">
    <source>
        <dbReference type="ARBA" id="ARBA00039274"/>
    </source>
</evidence>
<name>A0A5S6QXM6_TRIMR</name>
<dbReference type="Pfam" id="PF07162">
    <property type="entry name" value="B9-C2"/>
    <property type="match status" value="1"/>
</dbReference>
<comment type="subcellular location">
    <subcellularLocation>
        <location evidence="1">Cytoplasm</location>
        <location evidence="1">Cytoskeleton</location>
        <location evidence="1">Cilium basal body</location>
    </subcellularLocation>
</comment>
<protein>
    <recommendedName>
        <fullName evidence="7">B9 domain-containing protein 1</fullName>
    </recommendedName>
</protein>
<dbReference type="PANTHER" id="PTHR12968">
    <property type="entry name" value="B9 DOMAIN-CONTAINING"/>
    <property type="match status" value="1"/>
</dbReference>
<evidence type="ECO:0000256" key="5">
    <source>
        <dbReference type="ARBA" id="ARBA00023273"/>
    </source>
</evidence>
<sequence>MAGLGGDDSSRLLVTLTQVTTRTTGLIVLSYRSHGCPVAYFDGSKLFQPCVTKRFTLSSIDGSLEMNCLDEGHPIFMANDGSYPSNFLLLVSGQIESAEFYGISDVYCRYCFAFGEHWNVVSGVEEGLSQLCCRNAMDATCDQFVLNFPIDLTFRSTNPYGWPRLTIACYGSDWWGNDVIRGYGFTHVPTIPGRHTRKVAMFVPKSSSKLKHIVGWLLGRRPEFVDPCFVAQSDSRDLTRVVTTGTVTVTLQVIAKGLKKLGYDTCKQTLPILSEFPWKRTDISRLTPAARSAPSLGAIIEADETERVGSSLTVMSEIAEAKGAQRPASAEPIATVATVIDKAEKEKATNGAGPSTTKTSVGG</sequence>
<dbReference type="PROSITE" id="PS51381">
    <property type="entry name" value="C2_B9"/>
    <property type="match status" value="1"/>
</dbReference>
<comment type="similarity">
    <text evidence="6">Belongs to the B9D family.</text>
</comment>
<organism evidence="9 10">
    <name type="scientific">Trichuris muris</name>
    <name type="common">Mouse whipworm</name>
    <dbReference type="NCBI Taxonomy" id="70415"/>
    <lineage>
        <taxon>Eukaryota</taxon>
        <taxon>Metazoa</taxon>
        <taxon>Ecdysozoa</taxon>
        <taxon>Nematoda</taxon>
        <taxon>Enoplea</taxon>
        <taxon>Dorylaimia</taxon>
        <taxon>Trichinellida</taxon>
        <taxon>Trichuridae</taxon>
        <taxon>Trichuris</taxon>
    </lineage>
</organism>
<evidence type="ECO:0000313" key="9">
    <source>
        <dbReference type="Proteomes" id="UP000046395"/>
    </source>
</evidence>
<keyword evidence="4" id="KW-0206">Cytoskeleton</keyword>
<proteinExistence type="inferred from homology"/>
<dbReference type="PANTHER" id="PTHR12968:SF1">
    <property type="entry name" value="B9 DOMAIN-CONTAINING PROTEIN 1"/>
    <property type="match status" value="1"/>
</dbReference>
<dbReference type="InterPro" id="IPR010796">
    <property type="entry name" value="C2_B9-type_dom"/>
</dbReference>
<dbReference type="GO" id="GO:0060271">
    <property type="term" value="P:cilium assembly"/>
    <property type="evidence" value="ECO:0007669"/>
    <property type="project" value="TreeGrafter"/>
</dbReference>
<keyword evidence="2" id="KW-0963">Cytoplasm</keyword>
<reference evidence="10" key="1">
    <citation type="submission" date="2019-12" db="UniProtKB">
        <authorList>
            <consortium name="WormBaseParasite"/>
        </authorList>
    </citation>
    <scope>IDENTIFICATION</scope>
</reference>
<evidence type="ECO:0000256" key="8">
    <source>
        <dbReference type="SAM" id="MobiDB-lite"/>
    </source>
</evidence>
<dbReference type="GO" id="GO:0036038">
    <property type="term" value="C:MKS complex"/>
    <property type="evidence" value="ECO:0007669"/>
    <property type="project" value="TreeGrafter"/>
</dbReference>
<keyword evidence="9" id="KW-1185">Reference proteome</keyword>
<keyword evidence="5" id="KW-0966">Cell projection</keyword>
<accession>A0A5S6QXM6</accession>